<sequence>MEKEALLTIILQDIKELETLVTTFKGKSQIPDVFIQLSKSKTQGILDEIQLLASIKETPVVPVPSVTPEKPAAKPPEAELSVEEVVEKPTVTEPEKVVVEKTPEPSADKPREPEKKTLEPAVTVTPKNSNNATVIGELLGKNKPSFNERLAEKQEPVHSKSHPPIDDLRKAIGINDRFFFQRELFGGNTELFNQTIDQLNGLNNMEAASAFISANFNWNPQNEAVTSFMALLKRRFANQ</sequence>
<feature type="region of interest" description="Disordered" evidence="1">
    <location>
        <begin position="91"/>
        <end position="117"/>
    </location>
</feature>
<accession>A0A0E9LRM3</accession>
<evidence type="ECO:0000256" key="1">
    <source>
        <dbReference type="SAM" id="MobiDB-lite"/>
    </source>
</evidence>
<dbReference type="STRING" id="1236989.JCM15548_1313"/>
<evidence type="ECO:0000313" key="2">
    <source>
        <dbReference type="EMBL" id="GAO28247.1"/>
    </source>
</evidence>
<dbReference type="Proteomes" id="UP000032900">
    <property type="component" value="Unassembled WGS sequence"/>
</dbReference>
<proteinExistence type="predicted"/>
<feature type="compositionally biased region" description="Basic and acidic residues" evidence="1">
    <location>
        <begin position="93"/>
        <end position="117"/>
    </location>
</feature>
<evidence type="ECO:0000313" key="3">
    <source>
        <dbReference type="Proteomes" id="UP000032900"/>
    </source>
</evidence>
<keyword evidence="3" id="KW-1185">Reference proteome</keyword>
<comment type="caution">
    <text evidence="2">The sequence shown here is derived from an EMBL/GenBank/DDBJ whole genome shotgun (WGS) entry which is preliminary data.</text>
</comment>
<name>A0A0E9LRM3_9BACT</name>
<reference evidence="2 3" key="1">
    <citation type="journal article" date="2015" name="Microbes Environ.">
        <title>Distribution and evolution of nitrogen fixation genes in the phylum bacteroidetes.</title>
        <authorList>
            <person name="Inoue J."/>
            <person name="Oshima K."/>
            <person name="Suda W."/>
            <person name="Sakamoto M."/>
            <person name="Iino T."/>
            <person name="Noda S."/>
            <person name="Hongoh Y."/>
            <person name="Hattori M."/>
            <person name="Ohkuma M."/>
        </authorList>
    </citation>
    <scope>NUCLEOTIDE SEQUENCE [LARGE SCALE GENOMIC DNA]</scope>
    <source>
        <strain evidence="2">JCM 15548</strain>
    </source>
</reference>
<organism evidence="2 3">
    <name type="scientific">Geofilum rubicundum JCM 15548</name>
    <dbReference type="NCBI Taxonomy" id="1236989"/>
    <lineage>
        <taxon>Bacteria</taxon>
        <taxon>Pseudomonadati</taxon>
        <taxon>Bacteroidota</taxon>
        <taxon>Bacteroidia</taxon>
        <taxon>Marinilabiliales</taxon>
        <taxon>Marinilabiliaceae</taxon>
        <taxon>Geofilum</taxon>
    </lineage>
</organism>
<dbReference type="RefSeq" id="WP_062122086.1">
    <property type="nucleotide sequence ID" value="NZ_BAZW01000001.1"/>
</dbReference>
<dbReference type="AlphaFoldDB" id="A0A0E9LRM3"/>
<dbReference type="EMBL" id="BAZW01000001">
    <property type="protein sequence ID" value="GAO28247.1"/>
    <property type="molecule type" value="Genomic_DNA"/>
</dbReference>
<protein>
    <submittedName>
        <fullName evidence="2">Uncharacterized protein</fullName>
    </submittedName>
</protein>
<gene>
    <name evidence="2" type="ORF">JCM15548_1313</name>
</gene>
<dbReference type="OrthoDB" id="1100725at2"/>